<name>A0ABR4LS58_9EURO</name>
<evidence type="ECO:0000256" key="1">
    <source>
        <dbReference type="ARBA" id="ARBA00006484"/>
    </source>
</evidence>
<sequence length="299" mass="31803">MATPLLPKIVSFTETWHSEPYPLISPTRPELSAAGKNVAITGGGTGIGRATAIAFAQAGAKSVAIVGRRIDRLEATVAALKALDLDSSRTLPAATQILFEPADIRDRASITSALANIVRQVGGQIDIFVSNAGVLPADGPVVGYSEADLRDSLETNLLGAFNALQAFLPLAAPGAKVFNTSSGIAHWMPQPELPGVWAYAAAKIAAVRMFDYFAAENPGIHVVNIQPGIIATEVNPKITVGPDSVELPAHFLVWLASDEAKFLKDKFVWANWDVQELMARADEIRDSVLLRVTLNGVDM</sequence>
<reference evidence="3 4" key="1">
    <citation type="submission" date="2024-07" db="EMBL/GenBank/DDBJ databases">
        <title>Section-level genome sequencing and comparative genomics of Aspergillus sections Usti and Cavernicolus.</title>
        <authorList>
            <consortium name="Lawrence Berkeley National Laboratory"/>
            <person name="Nybo J.L."/>
            <person name="Vesth T.C."/>
            <person name="Theobald S."/>
            <person name="Frisvad J.C."/>
            <person name="Larsen T.O."/>
            <person name="Kjaerboelling I."/>
            <person name="Rothschild-Mancinelli K."/>
            <person name="Lyhne E.K."/>
            <person name="Kogle M.E."/>
            <person name="Barry K."/>
            <person name="Clum A."/>
            <person name="Na H."/>
            <person name="Ledsgaard L."/>
            <person name="Lin J."/>
            <person name="Lipzen A."/>
            <person name="Kuo A."/>
            <person name="Riley R."/>
            <person name="Mondo S."/>
            <person name="Labutti K."/>
            <person name="Haridas S."/>
            <person name="Pangalinan J."/>
            <person name="Salamov A.A."/>
            <person name="Simmons B.A."/>
            <person name="Magnuson J.K."/>
            <person name="Chen J."/>
            <person name="Drula E."/>
            <person name="Henrissat B."/>
            <person name="Wiebenga A."/>
            <person name="Lubbers R.J."/>
            <person name="Gomes A.C."/>
            <person name="Macurrencykelacurrency M.R."/>
            <person name="Stajich J."/>
            <person name="Grigoriev I.V."/>
            <person name="Mortensen U.H."/>
            <person name="De Vries R.P."/>
            <person name="Baker S.E."/>
            <person name="Andersen M.R."/>
        </authorList>
    </citation>
    <scope>NUCLEOTIDE SEQUENCE [LARGE SCALE GENOMIC DNA]</scope>
    <source>
        <strain evidence="3 4">CBS 449.75</strain>
    </source>
</reference>
<dbReference type="Gene3D" id="3.40.50.720">
    <property type="entry name" value="NAD(P)-binding Rossmann-like Domain"/>
    <property type="match status" value="1"/>
</dbReference>
<keyword evidence="4" id="KW-1185">Reference proteome</keyword>
<gene>
    <name evidence="3" type="ORF">BJX67DRAFT_388188</name>
</gene>
<dbReference type="GeneID" id="98149405"/>
<protein>
    <recommendedName>
        <fullName evidence="5">NAD(P)-binding protein</fullName>
    </recommendedName>
</protein>
<dbReference type="InterPro" id="IPR002347">
    <property type="entry name" value="SDR_fam"/>
</dbReference>
<dbReference type="EMBL" id="JBFXLQ010000020">
    <property type="protein sequence ID" value="KAL2867227.1"/>
    <property type="molecule type" value="Genomic_DNA"/>
</dbReference>
<evidence type="ECO:0000313" key="4">
    <source>
        <dbReference type="Proteomes" id="UP001610432"/>
    </source>
</evidence>
<dbReference type="PANTHER" id="PTHR42760">
    <property type="entry name" value="SHORT-CHAIN DEHYDROGENASES/REDUCTASES FAMILY MEMBER"/>
    <property type="match status" value="1"/>
</dbReference>
<evidence type="ECO:0000313" key="3">
    <source>
        <dbReference type="EMBL" id="KAL2867227.1"/>
    </source>
</evidence>
<dbReference type="SUPFAM" id="SSF51735">
    <property type="entry name" value="NAD(P)-binding Rossmann-fold domains"/>
    <property type="match status" value="1"/>
</dbReference>
<accession>A0ABR4LS58</accession>
<evidence type="ECO:0000256" key="2">
    <source>
        <dbReference type="ARBA" id="ARBA00022857"/>
    </source>
</evidence>
<dbReference type="CDD" id="cd05233">
    <property type="entry name" value="SDR_c"/>
    <property type="match status" value="1"/>
</dbReference>
<keyword evidence="2" id="KW-0521">NADP</keyword>
<comment type="similarity">
    <text evidence="1">Belongs to the short-chain dehydrogenases/reductases (SDR) family.</text>
</comment>
<proteinExistence type="inferred from homology"/>
<dbReference type="InterPro" id="IPR036291">
    <property type="entry name" value="NAD(P)-bd_dom_sf"/>
</dbReference>
<dbReference type="PRINTS" id="PR00081">
    <property type="entry name" value="GDHRDH"/>
</dbReference>
<dbReference type="Pfam" id="PF00106">
    <property type="entry name" value="adh_short"/>
    <property type="match status" value="1"/>
</dbReference>
<evidence type="ECO:0008006" key="5">
    <source>
        <dbReference type="Google" id="ProtNLM"/>
    </source>
</evidence>
<dbReference type="RefSeq" id="XP_070886206.1">
    <property type="nucleotide sequence ID" value="XM_071034333.1"/>
</dbReference>
<organism evidence="3 4">
    <name type="scientific">Aspergillus lucknowensis</name>
    <dbReference type="NCBI Taxonomy" id="176173"/>
    <lineage>
        <taxon>Eukaryota</taxon>
        <taxon>Fungi</taxon>
        <taxon>Dikarya</taxon>
        <taxon>Ascomycota</taxon>
        <taxon>Pezizomycotina</taxon>
        <taxon>Eurotiomycetes</taxon>
        <taxon>Eurotiomycetidae</taxon>
        <taxon>Eurotiales</taxon>
        <taxon>Aspergillaceae</taxon>
        <taxon>Aspergillus</taxon>
        <taxon>Aspergillus subgen. Nidulantes</taxon>
    </lineage>
</organism>
<comment type="caution">
    <text evidence="3">The sequence shown here is derived from an EMBL/GenBank/DDBJ whole genome shotgun (WGS) entry which is preliminary data.</text>
</comment>
<dbReference type="Proteomes" id="UP001610432">
    <property type="component" value="Unassembled WGS sequence"/>
</dbReference>